<dbReference type="InterPro" id="IPR018337">
    <property type="entry name" value="Cell_wall/Cho-bd_repeat"/>
</dbReference>
<keyword evidence="8 10" id="KW-0961">Cell wall biogenesis/degradation</keyword>
<reference evidence="14" key="1">
    <citation type="submission" date="2019-11" db="EMBL/GenBank/DDBJ databases">
        <authorList>
            <person name="Feng L."/>
        </authorList>
    </citation>
    <scope>NUCLEOTIDE SEQUENCE</scope>
    <source>
        <strain evidence="14">IbartlettiiLFYP30</strain>
    </source>
</reference>
<dbReference type="GO" id="GO:0071972">
    <property type="term" value="F:peptidoglycan L,D-transpeptidase activity"/>
    <property type="evidence" value="ECO:0007669"/>
    <property type="project" value="TreeGrafter"/>
</dbReference>
<accession>A0A6N3AR35</accession>
<feature type="repeat" description="Cell wall-binding" evidence="9">
    <location>
        <begin position="277"/>
        <end position="296"/>
    </location>
</feature>
<evidence type="ECO:0000256" key="2">
    <source>
        <dbReference type="ARBA" id="ARBA00005992"/>
    </source>
</evidence>
<dbReference type="AlphaFoldDB" id="A0A6N3AR35"/>
<dbReference type="GO" id="GO:0071555">
    <property type="term" value="P:cell wall organization"/>
    <property type="evidence" value="ECO:0007669"/>
    <property type="project" value="UniProtKB-UniRule"/>
</dbReference>
<evidence type="ECO:0000256" key="7">
    <source>
        <dbReference type="ARBA" id="ARBA00022984"/>
    </source>
</evidence>
<dbReference type="InterPro" id="IPR050979">
    <property type="entry name" value="LD-transpeptidase"/>
</dbReference>
<dbReference type="SUPFAM" id="SSF141523">
    <property type="entry name" value="L,D-transpeptidase catalytic domain-like"/>
    <property type="match status" value="1"/>
</dbReference>
<dbReference type="GO" id="GO:0005576">
    <property type="term" value="C:extracellular region"/>
    <property type="evidence" value="ECO:0007669"/>
    <property type="project" value="TreeGrafter"/>
</dbReference>
<sequence length="429" mass="48028">MKNIFKKTFIVLLSAIIIFAGTAPVSNAASKHMIIVNTKKNTLNYYVNYTLVKKFRCATGKASTPTPQRKTTIVNKIKNRPFYKTGIPGGDPRNPLGKRWMGLNIDGTQGSTYGIHGNNNEKSIGKNVSHGCIRMHNSEVEWLFDQVPLGTVVLIKNTSNSDNYIANYYNVKLLQSGWFTENKKTYYRKSNGQLAKGWTKMNGKTYYFGKSKGQLYTGWATIGGNKYYLGTDGAMHTGWQTIGENKYYFNSKGVMTKGWATIDGNKYYFGKVSGKLATGWTTISGKKYYFGTDGVKQTGWITVGSNKYYLGTDGVRRTGWRTIDGNRYYFGKSSGKLYTGWATIGGKKYYLGTDGVMVTGKQTINGVVYEFGKDGVLKGKVEEQDKETNKQPENDQTTKDNKSDNEDNTKSNLENNNVEQDTQVLENVK</sequence>
<proteinExistence type="inferred from homology"/>
<dbReference type="SUPFAM" id="SSF69360">
    <property type="entry name" value="Cell wall binding repeat"/>
    <property type="match status" value="1"/>
</dbReference>
<dbReference type="CDD" id="cd16913">
    <property type="entry name" value="YkuD_like"/>
    <property type="match status" value="1"/>
</dbReference>
<evidence type="ECO:0000256" key="4">
    <source>
        <dbReference type="ARBA" id="ARBA00022737"/>
    </source>
</evidence>
<organism evidence="14">
    <name type="scientific">Intestinibacter bartlettii</name>
    <dbReference type="NCBI Taxonomy" id="261299"/>
    <lineage>
        <taxon>Bacteria</taxon>
        <taxon>Bacillati</taxon>
        <taxon>Bacillota</taxon>
        <taxon>Clostridia</taxon>
        <taxon>Peptostreptococcales</taxon>
        <taxon>Peptostreptococcaceae</taxon>
        <taxon>Intestinibacter</taxon>
    </lineage>
</organism>
<keyword evidence="3" id="KW-0808">Transferase</keyword>
<comment type="similarity">
    <text evidence="2">Belongs to the YkuD family.</text>
</comment>
<keyword evidence="12" id="KW-0732">Signal</keyword>
<feature type="compositionally biased region" description="Polar residues" evidence="11">
    <location>
        <begin position="410"/>
        <end position="429"/>
    </location>
</feature>
<feature type="repeat" description="Cell wall-binding" evidence="9">
    <location>
        <begin position="338"/>
        <end position="357"/>
    </location>
</feature>
<dbReference type="GO" id="GO:0016740">
    <property type="term" value="F:transferase activity"/>
    <property type="evidence" value="ECO:0007669"/>
    <property type="project" value="UniProtKB-KW"/>
</dbReference>
<evidence type="ECO:0000259" key="13">
    <source>
        <dbReference type="PROSITE" id="PS52029"/>
    </source>
</evidence>
<dbReference type="UniPathway" id="UPA00219"/>
<feature type="region of interest" description="Disordered" evidence="11">
    <location>
        <begin position="380"/>
        <end position="429"/>
    </location>
</feature>
<feature type="signal peptide" evidence="12">
    <location>
        <begin position="1"/>
        <end position="28"/>
    </location>
</feature>
<dbReference type="Gene3D" id="2.40.440.10">
    <property type="entry name" value="L,D-transpeptidase catalytic domain-like"/>
    <property type="match status" value="1"/>
</dbReference>
<comment type="pathway">
    <text evidence="1 10">Cell wall biogenesis; peptidoglycan biosynthesis.</text>
</comment>
<dbReference type="FunFam" id="2.40.440.10:FF:000003">
    <property type="entry name" value="L,D-transpeptidase YciB"/>
    <property type="match status" value="1"/>
</dbReference>
<keyword evidence="7 10" id="KW-0573">Peptidoglycan synthesis</keyword>
<evidence type="ECO:0000256" key="12">
    <source>
        <dbReference type="SAM" id="SignalP"/>
    </source>
</evidence>
<protein>
    <submittedName>
        <fullName evidence="14">Toxin A</fullName>
    </submittedName>
</protein>
<gene>
    <name evidence="14" type="primary">toxA_1</name>
    <name evidence="14" type="ORF">IBLFYP30_01404</name>
</gene>
<dbReference type="InterPro" id="IPR005490">
    <property type="entry name" value="LD_TPept_cat_dom"/>
</dbReference>
<dbReference type="RefSeq" id="WP_156530739.1">
    <property type="nucleotide sequence ID" value="NZ_CACRUE010000022.1"/>
</dbReference>
<dbReference type="InterPro" id="IPR038063">
    <property type="entry name" value="Transpep_catalytic_dom"/>
</dbReference>
<dbReference type="EMBL" id="CACRUE010000022">
    <property type="protein sequence ID" value="VYT94969.1"/>
    <property type="molecule type" value="Genomic_DNA"/>
</dbReference>
<dbReference type="Pfam" id="PF03734">
    <property type="entry name" value="YkuD"/>
    <property type="match status" value="1"/>
</dbReference>
<name>A0A6N3AR35_9FIRM</name>
<evidence type="ECO:0000256" key="3">
    <source>
        <dbReference type="ARBA" id="ARBA00022679"/>
    </source>
</evidence>
<dbReference type="Gene3D" id="2.10.270.10">
    <property type="entry name" value="Cholin Binding"/>
    <property type="match status" value="3"/>
</dbReference>
<feature type="domain" description="L,D-TPase catalytic" evidence="13">
    <location>
        <begin position="32"/>
        <end position="156"/>
    </location>
</feature>
<evidence type="ECO:0000313" key="14">
    <source>
        <dbReference type="EMBL" id="VYT94969.1"/>
    </source>
</evidence>
<dbReference type="GO" id="GO:0018104">
    <property type="term" value="P:peptidoglycan-protein cross-linking"/>
    <property type="evidence" value="ECO:0007669"/>
    <property type="project" value="TreeGrafter"/>
</dbReference>
<evidence type="ECO:0000256" key="8">
    <source>
        <dbReference type="ARBA" id="ARBA00023316"/>
    </source>
</evidence>
<dbReference type="PANTHER" id="PTHR30582">
    <property type="entry name" value="L,D-TRANSPEPTIDASE"/>
    <property type="match status" value="1"/>
</dbReference>
<evidence type="ECO:0000256" key="10">
    <source>
        <dbReference type="PROSITE-ProRule" id="PRU01373"/>
    </source>
</evidence>
<dbReference type="PROSITE" id="PS52029">
    <property type="entry name" value="LD_TPASE"/>
    <property type="match status" value="1"/>
</dbReference>
<feature type="active site" description="Proton donor/acceptor" evidence="10">
    <location>
        <position position="116"/>
    </location>
</feature>
<evidence type="ECO:0000256" key="5">
    <source>
        <dbReference type="ARBA" id="ARBA00022801"/>
    </source>
</evidence>
<feature type="active site" description="Nucleophile" evidence="10">
    <location>
        <position position="132"/>
    </location>
</feature>
<evidence type="ECO:0000256" key="11">
    <source>
        <dbReference type="SAM" id="MobiDB-lite"/>
    </source>
</evidence>
<feature type="chain" id="PRO_5026861712" evidence="12">
    <location>
        <begin position="29"/>
        <end position="429"/>
    </location>
</feature>
<dbReference type="Pfam" id="PF19127">
    <property type="entry name" value="Choline_bind_3"/>
    <property type="match status" value="2"/>
</dbReference>
<evidence type="ECO:0000256" key="9">
    <source>
        <dbReference type="PROSITE-ProRule" id="PRU00591"/>
    </source>
</evidence>
<feature type="repeat" description="Cell wall-binding" evidence="9">
    <location>
        <begin position="216"/>
        <end position="235"/>
    </location>
</feature>
<evidence type="ECO:0000256" key="6">
    <source>
        <dbReference type="ARBA" id="ARBA00022960"/>
    </source>
</evidence>
<dbReference type="PANTHER" id="PTHR30582:SF4">
    <property type="entry name" value="L,D-TRANSPEPTIDASE YQJB-RELATED"/>
    <property type="match status" value="1"/>
</dbReference>
<dbReference type="Pfam" id="PF01473">
    <property type="entry name" value="Choline_bind_1"/>
    <property type="match status" value="2"/>
</dbReference>
<keyword evidence="6 10" id="KW-0133">Cell shape</keyword>
<keyword evidence="4" id="KW-0677">Repeat</keyword>
<dbReference type="PROSITE" id="PS51170">
    <property type="entry name" value="CW"/>
    <property type="match status" value="4"/>
</dbReference>
<keyword evidence="5" id="KW-0378">Hydrolase</keyword>
<feature type="compositionally biased region" description="Basic and acidic residues" evidence="11">
    <location>
        <begin position="380"/>
        <end position="409"/>
    </location>
</feature>
<dbReference type="GO" id="GO:0008360">
    <property type="term" value="P:regulation of cell shape"/>
    <property type="evidence" value="ECO:0007669"/>
    <property type="project" value="UniProtKB-UniRule"/>
</dbReference>
<evidence type="ECO:0000256" key="1">
    <source>
        <dbReference type="ARBA" id="ARBA00004752"/>
    </source>
</evidence>
<feature type="repeat" description="Cell wall-binding" evidence="9">
    <location>
        <begin position="236"/>
        <end position="255"/>
    </location>
</feature>
<dbReference type="Gene3D" id="2.10.270.20">
    <property type="match status" value="1"/>
</dbReference>